<dbReference type="PANTHER" id="PTHR11527">
    <property type="entry name" value="HEAT-SHOCK PROTEIN 20 FAMILY MEMBER"/>
    <property type="match status" value="1"/>
</dbReference>
<keyword evidence="3" id="KW-0346">Stress response</keyword>
<dbReference type="Proteomes" id="UP001153076">
    <property type="component" value="Unassembled WGS sequence"/>
</dbReference>
<proteinExistence type="inferred from homology"/>
<evidence type="ECO:0000256" key="3">
    <source>
        <dbReference type="ARBA" id="ARBA00023016"/>
    </source>
</evidence>
<keyword evidence="8" id="KW-1185">Reference proteome</keyword>
<keyword evidence="2" id="KW-0963">Cytoplasm</keyword>
<comment type="similarity">
    <text evidence="4 5">Belongs to the small heat shock protein (HSP20) family.</text>
</comment>
<dbReference type="Gene3D" id="2.60.40.790">
    <property type="match status" value="1"/>
</dbReference>
<dbReference type="CDD" id="cd06464">
    <property type="entry name" value="ACD_sHsps-like"/>
    <property type="match status" value="1"/>
</dbReference>
<sequence>MDFRVPMMTSSFFSPFPFANTLLSTIQDMLDQFTEETTPAAQAGQQGQQTAMTPSRVYVRDTKAMARTPADVKELPSAYQFIVDMPGVKPSEVKVQLEEDNRVLVVSGERRRDREKDEKEGVKYVRMERRMGKFMRSFVLPENADIDAVSAVCQDGVLTVTVQKVAPPEEKKPKAIQNRLGGVARVSHAPPTKEIWALFLPPTAPLIVDLPKSGKGTAKSTR</sequence>
<dbReference type="AlphaFoldDB" id="A0A9Q1QNI5"/>
<dbReference type="Pfam" id="PF00011">
    <property type="entry name" value="HSP20"/>
    <property type="match status" value="1"/>
</dbReference>
<evidence type="ECO:0000313" key="8">
    <source>
        <dbReference type="Proteomes" id="UP001153076"/>
    </source>
</evidence>
<evidence type="ECO:0000259" key="6">
    <source>
        <dbReference type="PROSITE" id="PS01031"/>
    </source>
</evidence>
<organism evidence="7 8">
    <name type="scientific">Carnegiea gigantea</name>
    <dbReference type="NCBI Taxonomy" id="171969"/>
    <lineage>
        <taxon>Eukaryota</taxon>
        <taxon>Viridiplantae</taxon>
        <taxon>Streptophyta</taxon>
        <taxon>Embryophyta</taxon>
        <taxon>Tracheophyta</taxon>
        <taxon>Spermatophyta</taxon>
        <taxon>Magnoliopsida</taxon>
        <taxon>eudicotyledons</taxon>
        <taxon>Gunneridae</taxon>
        <taxon>Pentapetalae</taxon>
        <taxon>Caryophyllales</taxon>
        <taxon>Cactineae</taxon>
        <taxon>Cactaceae</taxon>
        <taxon>Cactoideae</taxon>
        <taxon>Echinocereeae</taxon>
        <taxon>Carnegiea</taxon>
    </lineage>
</organism>
<dbReference type="InterPro" id="IPR008978">
    <property type="entry name" value="HSP20-like_chaperone"/>
</dbReference>
<feature type="domain" description="SHSP" evidence="6">
    <location>
        <begin position="61"/>
        <end position="179"/>
    </location>
</feature>
<evidence type="ECO:0000256" key="1">
    <source>
        <dbReference type="ARBA" id="ARBA00004496"/>
    </source>
</evidence>
<dbReference type="SUPFAM" id="SSF49764">
    <property type="entry name" value="HSP20-like chaperones"/>
    <property type="match status" value="1"/>
</dbReference>
<gene>
    <name evidence="7" type="ORF">Cgig2_011418</name>
</gene>
<dbReference type="GO" id="GO:0006950">
    <property type="term" value="P:response to stress"/>
    <property type="evidence" value="ECO:0007669"/>
    <property type="project" value="UniProtKB-ARBA"/>
</dbReference>
<dbReference type="FunFam" id="2.60.40.790:FF:000010">
    <property type="entry name" value="17.3 kDa class II heat shock protein-like"/>
    <property type="match status" value="1"/>
</dbReference>
<evidence type="ECO:0000256" key="5">
    <source>
        <dbReference type="RuleBase" id="RU003616"/>
    </source>
</evidence>
<name>A0A9Q1QNI5_9CARY</name>
<evidence type="ECO:0000256" key="2">
    <source>
        <dbReference type="ARBA" id="ARBA00022490"/>
    </source>
</evidence>
<reference evidence="7" key="1">
    <citation type="submission" date="2022-04" db="EMBL/GenBank/DDBJ databases">
        <title>Carnegiea gigantea Genome sequencing and assembly v2.</title>
        <authorList>
            <person name="Copetti D."/>
            <person name="Sanderson M.J."/>
            <person name="Burquez A."/>
            <person name="Wojciechowski M.F."/>
        </authorList>
    </citation>
    <scope>NUCLEOTIDE SEQUENCE</scope>
    <source>
        <strain evidence="7">SGP5-SGP5p</strain>
        <tissue evidence="7">Aerial part</tissue>
    </source>
</reference>
<dbReference type="EMBL" id="JAKOGI010000027">
    <property type="protein sequence ID" value="KAJ8448797.1"/>
    <property type="molecule type" value="Genomic_DNA"/>
</dbReference>
<evidence type="ECO:0000313" key="7">
    <source>
        <dbReference type="EMBL" id="KAJ8448797.1"/>
    </source>
</evidence>
<comment type="caution">
    <text evidence="7">The sequence shown here is derived from an EMBL/GenBank/DDBJ whole genome shotgun (WGS) entry which is preliminary data.</text>
</comment>
<dbReference type="InterPro" id="IPR002068">
    <property type="entry name" value="A-crystallin/Hsp20_dom"/>
</dbReference>
<evidence type="ECO:0000256" key="4">
    <source>
        <dbReference type="PROSITE-ProRule" id="PRU00285"/>
    </source>
</evidence>
<comment type="subcellular location">
    <subcellularLocation>
        <location evidence="1">Cytoplasm</location>
    </subcellularLocation>
</comment>
<accession>A0A9Q1QNI5</accession>
<dbReference type="GO" id="GO:0005737">
    <property type="term" value="C:cytoplasm"/>
    <property type="evidence" value="ECO:0007669"/>
    <property type="project" value="UniProtKB-SubCell"/>
</dbReference>
<dbReference type="PROSITE" id="PS01031">
    <property type="entry name" value="SHSP"/>
    <property type="match status" value="1"/>
</dbReference>
<dbReference type="OrthoDB" id="1431247at2759"/>
<dbReference type="InterPro" id="IPR031107">
    <property type="entry name" value="Small_HSP"/>
</dbReference>
<protein>
    <recommendedName>
        <fullName evidence="6">SHSP domain-containing protein</fullName>
    </recommendedName>
</protein>